<dbReference type="PANTHER" id="PTHR48044:SF48">
    <property type="entry name" value="GLYCOSYLTRANSFERASE"/>
    <property type="match status" value="1"/>
</dbReference>
<reference evidence="1 2" key="1">
    <citation type="submission" date="2020-08" db="EMBL/GenBank/DDBJ databases">
        <title>Plant Genome Project.</title>
        <authorList>
            <person name="Zhang R.-G."/>
        </authorList>
    </citation>
    <scope>NUCLEOTIDE SEQUENCE [LARGE SCALE GENOMIC DNA]</scope>
    <source>
        <strain evidence="1">WSP0</strain>
        <tissue evidence="1">Leaf</tissue>
    </source>
</reference>
<dbReference type="SUPFAM" id="SSF53756">
    <property type="entry name" value="UDP-Glycosyltransferase/glycogen phosphorylase"/>
    <property type="match status" value="1"/>
</dbReference>
<keyword evidence="2" id="KW-1185">Reference proteome</keyword>
<evidence type="ECO:0008006" key="3">
    <source>
        <dbReference type="Google" id="ProtNLM"/>
    </source>
</evidence>
<dbReference type="Gene3D" id="3.40.50.2000">
    <property type="entry name" value="Glycogen Phosphorylase B"/>
    <property type="match status" value="2"/>
</dbReference>
<gene>
    <name evidence="1" type="ORF">RHGRI_036565</name>
</gene>
<sequence length="109" mass="11978">MAGIHASRLESITMGVPIAAWPMHSDQPKNAFLVTDILKVGLPIKTWEQRDEMVTSSTIAKAVQKLIASTEREEMRKIAEELGASTRQAVEEGGVSRMELDSFIAHITS</sequence>
<dbReference type="Proteomes" id="UP000823749">
    <property type="component" value="Chromosome 13"/>
</dbReference>
<organism evidence="1 2">
    <name type="scientific">Rhododendron griersonianum</name>
    <dbReference type="NCBI Taxonomy" id="479676"/>
    <lineage>
        <taxon>Eukaryota</taxon>
        <taxon>Viridiplantae</taxon>
        <taxon>Streptophyta</taxon>
        <taxon>Embryophyta</taxon>
        <taxon>Tracheophyta</taxon>
        <taxon>Spermatophyta</taxon>
        <taxon>Magnoliopsida</taxon>
        <taxon>eudicotyledons</taxon>
        <taxon>Gunneridae</taxon>
        <taxon>Pentapetalae</taxon>
        <taxon>asterids</taxon>
        <taxon>Ericales</taxon>
        <taxon>Ericaceae</taxon>
        <taxon>Ericoideae</taxon>
        <taxon>Rhodoreae</taxon>
        <taxon>Rhododendron</taxon>
    </lineage>
</organism>
<evidence type="ECO:0000313" key="2">
    <source>
        <dbReference type="Proteomes" id="UP000823749"/>
    </source>
</evidence>
<evidence type="ECO:0000313" key="1">
    <source>
        <dbReference type="EMBL" id="KAG5515559.1"/>
    </source>
</evidence>
<name>A0AAV6HRK6_9ERIC</name>
<dbReference type="GO" id="GO:1901135">
    <property type="term" value="P:carbohydrate derivative metabolic process"/>
    <property type="evidence" value="ECO:0007669"/>
    <property type="project" value="UniProtKB-ARBA"/>
</dbReference>
<dbReference type="AlphaFoldDB" id="A0AAV6HRK6"/>
<proteinExistence type="predicted"/>
<dbReference type="EMBL" id="JACTNZ010000013">
    <property type="protein sequence ID" value="KAG5515559.1"/>
    <property type="molecule type" value="Genomic_DNA"/>
</dbReference>
<accession>A0AAV6HRK6</accession>
<dbReference type="PANTHER" id="PTHR48044">
    <property type="entry name" value="GLYCOSYLTRANSFERASE"/>
    <property type="match status" value="1"/>
</dbReference>
<dbReference type="GO" id="GO:0008194">
    <property type="term" value="F:UDP-glycosyltransferase activity"/>
    <property type="evidence" value="ECO:0007669"/>
    <property type="project" value="UniProtKB-ARBA"/>
</dbReference>
<comment type="caution">
    <text evidence="1">The sequence shown here is derived from an EMBL/GenBank/DDBJ whole genome shotgun (WGS) entry which is preliminary data.</text>
</comment>
<protein>
    <recommendedName>
        <fullName evidence="3">Glucosyltransferase</fullName>
    </recommendedName>
</protein>